<feature type="binding site" evidence="18">
    <location>
        <position position="58"/>
    </location>
    <ligand>
        <name>K(+)</name>
        <dbReference type="ChEBI" id="CHEBI:29103"/>
    </ligand>
</feature>
<evidence type="ECO:0000256" key="14">
    <source>
        <dbReference type="ARBA" id="ARBA00025153"/>
    </source>
</evidence>
<evidence type="ECO:0000256" key="12">
    <source>
        <dbReference type="ARBA" id="ARBA00023239"/>
    </source>
</evidence>
<keyword evidence="5 18" id="KW-0479">Metal-binding</keyword>
<keyword evidence="6 17" id="KW-0547">Nucleotide-binding</keyword>
<comment type="similarity">
    <text evidence="17">Belongs to the NnrD/CARKD family.</text>
</comment>
<comment type="catalytic activity">
    <reaction evidence="2 18 19">
        <text>(6R)-NADPHX = (6S)-NADPHX</text>
        <dbReference type="Rhea" id="RHEA:32227"/>
        <dbReference type="ChEBI" id="CHEBI:64076"/>
        <dbReference type="ChEBI" id="CHEBI:64077"/>
        <dbReference type="EC" id="5.1.99.6"/>
    </reaction>
</comment>
<dbReference type="InterPro" id="IPR030677">
    <property type="entry name" value="Nnr"/>
</dbReference>
<evidence type="ECO:0000313" key="22">
    <source>
        <dbReference type="EMBL" id="BCN94088.1"/>
    </source>
</evidence>
<dbReference type="PANTHER" id="PTHR12592:SF0">
    <property type="entry name" value="ATP-DEPENDENT (S)-NAD(P)H-HYDRATE DEHYDRATASE"/>
    <property type="match status" value="1"/>
</dbReference>
<comment type="function">
    <text evidence="17">Catalyzes the dehydration of the S-form of NAD(P)HX at the expense of ADP, which is converted to AMP. Together with NAD(P)HX epimerase, which catalyzes the epimerization of the S- and R-forms, the enzyme allows the repair of both epimers of NAD(P)HX, a damaged form of NAD(P)H that is a result of enzymatic or heat-dependent hydration.</text>
</comment>
<keyword evidence="7 17" id="KW-0067">ATP-binding</keyword>
<evidence type="ECO:0000256" key="5">
    <source>
        <dbReference type="ARBA" id="ARBA00022723"/>
    </source>
</evidence>
<dbReference type="HAMAP" id="MF_01966">
    <property type="entry name" value="NADHX_epimerase"/>
    <property type="match status" value="1"/>
</dbReference>
<evidence type="ECO:0000313" key="23">
    <source>
        <dbReference type="Proteomes" id="UP001054820"/>
    </source>
</evidence>
<feature type="binding site" evidence="17">
    <location>
        <position position="314"/>
    </location>
    <ligand>
        <name>(6S)-NADPHX</name>
        <dbReference type="ChEBI" id="CHEBI:64076"/>
    </ligand>
</feature>
<dbReference type="RefSeq" id="WP_237261562.1">
    <property type="nucleotide sequence ID" value="NZ_AP024202.1"/>
</dbReference>
<comment type="function">
    <text evidence="18">Catalyzes the epimerization of the S- and R-forms of NAD(P)HX, a damaged form of NAD(P)H that is a result of enzymatic or heat-dependent hydration. This is a prerequisite for the S-specific NAD(P)H-hydrate dehydratase to allow the repair of both epimers of NAD(P)HX.</text>
</comment>
<evidence type="ECO:0000256" key="6">
    <source>
        <dbReference type="ARBA" id="ARBA00022741"/>
    </source>
</evidence>
<evidence type="ECO:0000256" key="15">
    <source>
        <dbReference type="ARBA" id="ARBA00048238"/>
    </source>
</evidence>
<dbReference type="Pfam" id="PF03853">
    <property type="entry name" value="YjeF_N"/>
    <property type="match status" value="1"/>
</dbReference>
<evidence type="ECO:0000256" key="16">
    <source>
        <dbReference type="ARBA" id="ARBA00049209"/>
    </source>
</evidence>
<comment type="catalytic activity">
    <reaction evidence="15 17 19">
        <text>(6S)-NADHX + ADP = AMP + phosphate + NADH + H(+)</text>
        <dbReference type="Rhea" id="RHEA:32223"/>
        <dbReference type="ChEBI" id="CHEBI:15378"/>
        <dbReference type="ChEBI" id="CHEBI:43474"/>
        <dbReference type="ChEBI" id="CHEBI:57945"/>
        <dbReference type="ChEBI" id="CHEBI:64074"/>
        <dbReference type="ChEBI" id="CHEBI:456215"/>
        <dbReference type="ChEBI" id="CHEBI:456216"/>
        <dbReference type="EC" id="4.2.1.136"/>
    </reaction>
</comment>
<feature type="binding site" evidence="17">
    <location>
        <position position="256"/>
    </location>
    <ligand>
        <name>(6S)-NADPHX</name>
        <dbReference type="ChEBI" id="CHEBI:64076"/>
    </ligand>
</feature>
<dbReference type="PANTHER" id="PTHR12592">
    <property type="entry name" value="ATP-DEPENDENT (S)-NAD(P)H-HYDRATE DEHYDRATASE FAMILY MEMBER"/>
    <property type="match status" value="1"/>
</dbReference>
<dbReference type="SUPFAM" id="SSF53613">
    <property type="entry name" value="Ribokinase-like"/>
    <property type="match status" value="1"/>
</dbReference>
<dbReference type="PIRSF" id="PIRSF017184">
    <property type="entry name" value="Nnr"/>
    <property type="match status" value="1"/>
</dbReference>
<comment type="catalytic activity">
    <reaction evidence="16 17 19">
        <text>(6S)-NADPHX + ADP = AMP + phosphate + NADPH + H(+)</text>
        <dbReference type="Rhea" id="RHEA:32235"/>
        <dbReference type="ChEBI" id="CHEBI:15378"/>
        <dbReference type="ChEBI" id="CHEBI:43474"/>
        <dbReference type="ChEBI" id="CHEBI:57783"/>
        <dbReference type="ChEBI" id="CHEBI:64076"/>
        <dbReference type="ChEBI" id="CHEBI:456215"/>
        <dbReference type="ChEBI" id="CHEBI:456216"/>
        <dbReference type="EC" id="4.2.1.136"/>
    </reaction>
</comment>
<comment type="caution">
    <text evidence="18">Lacks conserved residue(s) required for the propagation of feature annotation.</text>
</comment>
<feature type="binding site" evidence="17">
    <location>
        <position position="430"/>
    </location>
    <ligand>
        <name>(6S)-NADPHX</name>
        <dbReference type="ChEBI" id="CHEBI:64076"/>
    </ligand>
</feature>
<dbReference type="InterPro" id="IPR000631">
    <property type="entry name" value="CARKD"/>
</dbReference>
<gene>
    <name evidence="17" type="primary">nnrD</name>
    <name evidence="18" type="synonym">nnrE</name>
    <name evidence="22" type="ORF">THMIRHAM_18730</name>
</gene>
<evidence type="ECO:0000256" key="9">
    <source>
        <dbReference type="ARBA" id="ARBA00022958"/>
    </source>
</evidence>
<feature type="binding site" evidence="18">
    <location>
        <position position="157"/>
    </location>
    <ligand>
        <name>K(+)</name>
        <dbReference type="ChEBI" id="CHEBI:29103"/>
    </ligand>
</feature>
<feature type="binding site" evidence="18">
    <location>
        <position position="154"/>
    </location>
    <ligand>
        <name>(6S)-NADPHX</name>
        <dbReference type="ChEBI" id="CHEBI:64076"/>
    </ligand>
</feature>
<protein>
    <recommendedName>
        <fullName evidence="19">Bifunctional NAD(P)H-hydrate repair enzyme</fullName>
    </recommendedName>
    <alternativeName>
        <fullName evidence="19">Nicotinamide nucleotide repair protein</fullName>
    </alternativeName>
    <domain>
        <recommendedName>
            <fullName evidence="19">ADP-dependent (S)-NAD(P)H-hydrate dehydratase</fullName>
            <ecNumber evidence="19">4.2.1.136</ecNumber>
        </recommendedName>
        <alternativeName>
            <fullName evidence="19">ADP-dependent NAD(P)HX dehydratase</fullName>
        </alternativeName>
    </domain>
    <domain>
        <recommendedName>
            <fullName evidence="19">NAD(P)H-hydrate epimerase</fullName>
            <ecNumber evidence="19">5.1.99.6</ecNumber>
        </recommendedName>
    </domain>
</protein>
<dbReference type="Pfam" id="PF01256">
    <property type="entry name" value="Carb_kinase"/>
    <property type="match status" value="1"/>
</dbReference>
<keyword evidence="11 18" id="KW-0413">Isomerase</keyword>
<dbReference type="SUPFAM" id="SSF64153">
    <property type="entry name" value="YjeF N-terminal domain-like"/>
    <property type="match status" value="1"/>
</dbReference>
<evidence type="ECO:0000256" key="1">
    <source>
        <dbReference type="ARBA" id="ARBA00000013"/>
    </source>
</evidence>
<evidence type="ECO:0000256" key="3">
    <source>
        <dbReference type="ARBA" id="ARBA00006001"/>
    </source>
</evidence>
<proteinExistence type="inferred from homology"/>
<feature type="binding site" evidence="17">
    <location>
        <position position="429"/>
    </location>
    <ligand>
        <name>AMP</name>
        <dbReference type="ChEBI" id="CHEBI:456215"/>
    </ligand>
</feature>
<dbReference type="EMBL" id="AP024202">
    <property type="protein sequence ID" value="BCN94088.1"/>
    <property type="molecule type" value="Genomic_DNA"/>
</dbReference>
<dbReference type="EC" id="5.1.99.6" evidence="19"/>
<dbReference type="Proteomes" id="UP001054820">
    <property type="component" value="Chromosome"/>
</dbReference>
<evidence type="ECO:0000256" key="2">
    <source>
        <dbReference type="ARBA" id="ARBA00000909"/>
    </source>
</evidence>
<evidence type="ECO:0000256" key="19">
    <source>
        <dbReference type="PIRNR" id="PIRNR017184"/>
    </source>
</evidence>
<keyword evidence="8 17" id="KW-0521">NADP</keyword>
<dbReference type="InterPro" id="IPR029056">
    <property type="entry name" value="Ribokinase-like"/>
</dbReference>
<comment type="similarity">
    <text evidence="3 19">In the N-terminal section; belongs to the NnrE/AIBP family.</text>
</comment>
<keyword evidence="12 17" id="KW-0456">Lyase</keyword>
<dbReference type="PROSITE" id="PS51385">
    <property type="entry name" value="YJEF_N"/>
    <property type="match status" value="1"/>
</dbReference>
<dbReference type="NCBIfam" id="TIGR00196">
    <property type="entry name" value="yjeF_cterm"/>
    <property type="match status" value="1"/>
</dbReference>
<sequence length="494" mass="52460">MKLYSAQSSQAIDRNAIQNLGIPGILLMKRAGFFAFDVLQDTWPESKLIHVICGTGNNGGDGFIIAQYAYLAGFKVQVSLIGNEQKIHGDAAIALQELKQLGITPSRFSKTDIQQSDLIVDAIFGTGLNQPVSGEIAQIIEQINQAEKPVLAVDIPSGLDANTGQILGIAVHAQVTCSFITQKFGFYTFQGPEVCGKIHFSSLFIPKELYKSETPLAKNHPLKHWLNKLPLRLATHHKGVSGTVCLVGGNKTMMGAIQLAGLASLKTGAGLVKIITHTEHGIAITQAIPEVMCYPTEELLNQAGLANVIGIGPGLGLDSWGKELFSQAMDLPLDKVIDADALKHLAALTKEQEMPQNNWVLTPHPGEAAQLLETDTASIQKDRIGAIKKLQQKYGGVIVLKGNGTLIYDGNNMEICLAGNPGMAVGGMGDILTGTIATFIAQGLSLWNAACLGVSLHAHAGDVLANQSGQPGILPSEVAHVMSQLLSYSDSPTS</sequence>
<comment type="subunit">
    <text evidence="17">Homotetramer.</text>
</comment>
<evidence type="ECO:0000256" key="4">
    <source>
        <dbReference type="ARBA" id="ARBA00009524"/>
    </source>
</evidence>
<comment type="function">
    <text evidence="14 19">Bifunctional enzyme that catalyzes the epimerization of the S- and R-forms of NAD(P)HX and the dehydration of the S-form of NAD(P)HX at the expense of ADP, which is converted to AMP. This allows the repair of both epimers of NAD(P)HX, a damaged form of NAD(P)H that is a result of enzymatic or heat-dependent hydration.</text>
</comment>
<feature type="binding site" evidence="18">
    <location>
        <begin position="125"/>
        <end position="131"/>
    </location>
    <ligand>
        <name>(6S)-NADPHX</name>
        <dbReference type="ChEBI" id="CHEBI:64076"/>
    </ligand>
</feature>
<evidence type="ECO:0000256" key="10">
    <source>
        <dbReference type="ARBA" id="ARBA00023027"/>
    </source>
</evidence>
<evidence type="ECO:0000256" key="13">
    <source>
        <dbReference type="ARBA" id="ARBA00023268"/>
    </source>
</evidence>
<feature type="binding site" evidence="18">
    <location>
        <position position="121"/>
    </location>
    <ligand>
        <name>K(+)</name>
        <dbReference type="ChEBI" id="CHEBI:29103"/>
    </ligand>
</feature>
<keyword evidence="23" id="KW-1185">Reference proteome</keyword>
<keyword evidence="13" id="KW-0511">Multifunctional enzyme</keyword>
<comment type="cofactor">
    <cofactor evidence="17">
        <name>Mg(2+)</name>
        <dbReference type="ChEBI" id="CHEBI:18420"/>
    </cofactor>
</comment>
<feature type="domain" description="YjeF C-terminal" evidence="20">
    <location>
        <begin position="221"/>
        <end position="489"/>
    </location>
</feature>
<feature type="binding site" evidence="17">
    <location>
        <position position="364"/>
    </location>
    <ligand>
        <name>(6S)-NADPHX</name>
        <dbReference type="ChEBI" id="CHEBI:64076"/>
    </ligand>
</feature>
<evidence type="ECO:0000256" key="7">
    <source>
        <dbReference type="ARBA" id="ARBA00022840"/>
    </source>
</evidence>
<organism evidence="22 23">
    <name type="scientific">Thiomicrorhabdus immobilis</name>
    <dbReference type="NCBI Taxonomy" id="2791037"/>
    <lineage>
        <taxon>Bacteria</taxon>
        <taxon>Pseudomonadati</taxon>
        <taxon>Pseudomonadota</taxon>
        <taxon>Gammaproteobacteria</taxon>
        <taxon>Thiotrichales</taxon>
        <taxon>Piscirickettsiaceae</taxon>
        <taxon>Thiomicrorhabdus</taxon>
    </lineage>
</organism>
<reference evidence="22" key="1">
    <citation type="journal article" date="2022" name="Arch. Microbiol.">
        <title>Thiomicrorhabdus immobilis sp. nov., a mesophilic sulfur-oxidizing bacterium isolated from sediment of a brackish lake in northern Japan.</title>
        <authorList>
            <person name="Kojima H."/>
            <person name="Mochizuki J."/>
            <person name="Kanda M."/>
            <person name="Watanabe T."/>
            <person name="Fukui M."/>
        </authorList>
    </citation>
    <scope>NUCLEOTIDE SEQUENCE</scope>
    <source>
        <strain evidence="22">Am19</strain>
    </source>
</reference>
<keyword evidence="10 17" id="KW-0520">NAD</keyword>
<dbReference type="PROSITE" id="PS51383">
    <property type="entry name" value="YJEF_C_3"/>
    <property type="match status" value="1"/>
</dbReference>
<evidence type="ECO:0000256" key="17">
    <source>
        <dbReference type="HAMAP-Rule" id="MF_01965"/>
    </source>
</evidence>
<dbReference type="InterPro" id="IPR004443">
    <property type="entry name" value="YjeF_N_dom"/>
</dbReference>
<feature type="binding site" evidence="17">
    <location>
        <begin position="401"/>
        <end position="405"/>
    </location>
    <ligand>
        <name>AMP</name>
        <dbReference type="ChEBI" id="CHEBI:456215"/>
    </ligand>
</feature>
<dbReference type="EC" id="4.2.1.136" evidence="19"/>
<evidence type="ECO:0000256" key="8">
    <source>
        <dbReference type="ARBA" id="ARBA00022857"/>
    </source>
</evidence>
<comment type="cofactor">
    <cofactor evidence="18 19">
        <name>K(+)</name>
        <dbReference type="ChEBI" id="CHEBI:29103"/>
    </cofactor>
    <text evidence="18 19">Binds 1 potassium ion per subunit.</text>
</comment>
<comment type="similarity">
    <text evidence="4 19">In the C-terminal section; belongs to the NnrD/CARKD family.</text>
</comment>
<dbReference type="Gene3D" id="3.40.50.10260">
    <property type="entry name" value="YjeF N-terminal domain"/>
    <property type="match status" value="1"/>
</dbReference>
<evidence type="ECO:0000259" key="20">
    <source>
        <dbReference type="PROSITE" id="PS51383"/>
    </source>
</evidence>
<keyword evidence="9 18" id="KW-0630">Potassium</keyword>
<dbReference type="HAMAP" id="MF_01965">
    <property type="entry name" value="NADHX_dehydratase"/>
    <property type="match status" value="1"/>
</dbReference>
<accession>A0ABN6CYB4</accession>
<dbReference type="InterPro" id="IPR036652">
    <property type="entry name" value="YjeF_N_dom_sf"/>
</dbReference>
<comment type="catalytic activity">
    <reaction evidence="1 18 19">
        <text>(6R)-NADHX = (6S)-NADHX</text>
        <dbReference type="Rhea" id="RHEA:32215"/>
        <dbReference type="ChEBI" id="CHEBI:64074"/>
        <dbReference type="ChEBI" id="CHEBI:64075"/>
        <dbReference type="EC" id="5.1.99.6"/>
    </reaction>
</comment>
<comment type="similarity">
    <text evidence="18">Belongs to the NnrE/AIBP family.</text>
</comment>
<evidence type="ECO:0000256" key="18">
    <source>
        <dbReference type="HAMAP-Rule" id="MF_01966"/>
    </source>
</evidence>
<evidence type="ECO:0000256" key="11">
    <source>
        <dbReference type="ARBA" id="ARBA00023235"/>
    </source>
</evidence>
<evidence type="ECO:0000259" key="21">
    <source>
        <dbReference type="PROSITE" id="PS51385"/>
    </source>
</evidence>
<dbReference type="CDD" id="cd01171">
    <property type="entry name" value="YXKO-related"/>
    <property type="match status" value="1"/>
</dbReference>
<feature type="domain" description="YjeF N-terminal" evidence="21">
    <location>
        <begin position="9"/>
        <end position="211"/>
    </location>
</feature>
<feature type="binding site" evidence="18">
    <location>
        <begin position="57"/>
        <end position="61"/>
    </location>
    <ligand>
        <name>(6S)-NADPHX</name>
        <dbReference type="ChEBI" id="CHEBI:64076"/>
    </ligand>
</feature>
<name>A0ABN6CYB4_9GAMM</name>
<dbReference type="Gene3D" id="3.40.1190.20">
    <property type="match status" value="1"/>
</dbReference>
<dbReference type="NCBIfam" id="TIGR00197">
    <property type="entry name" value="yjeF_nterm"/>
    <property type="match status" value="1"/>
</dbReference>